<accession>A0ABP9EGA1</accession>
<sequence>MAAQGTWMFPGGHTHARLGPLLLVLTFAGGLVDAVSFLDLGKVFVANMTGNVAFLGLALTGVDELSAPASGTALAGFLAGAAVAGRVAPRAGGHRLLSLVVGAQAALVAVSLGAQLAGAGRYPVLVPLALGMGLQNGVVHRLALPDLPTTVVTRGLAGLAADPLGPATVRRALTALALFLGALTGGVLHFHVEPRAALAAVLALLLAVAVAARFPSRGSQ</sequence>
<feature type="transmembrane region" description="Helical" evidence="1">
    <location>
        <begin position="196"/>
        <end position="214"/>
    </location>
</feature>
<evidence type="ECO:0000256" key="1">
    <source>
        <dbReference type="SAM" id="Phobius"/>
    </source>
</evidence>
<feature type="transmembrane region" description="Helical" evidence="1">
    <location>
        <begin position="65"/>
        <end position="84"/>
    </location>
</feature>
<keyword evidence="1" id="KW-0472">Membrane</keyword>
<dbReference type="PANTHER" id="PTHR37314">
    <property type="entry name" value="SLR0142 PROTEIN"/>
    <property type="match status" value="1"/>
</dbReference>
<organism evidence="2 3">
    <name type="scientific">Kitasatospora terrestris</name>
    <dbReference type="NCBI Taxonomy" id="258051"/>
    <lineage>
        <taxon>Bacteria</taxon>
        <taxon>Bacillati</taxon>
        <taxon>Actinomycetota</taxon>
        <taxon>Actinomycetes</taxon>
        <taxon>Kitasatosporales</taxon>
        <taxon>Streptomycetaceae</taxon>
        <taxon>Kitasatospora</taxon>
    </lineage>
</organism>
<dbReference type="InterPro" id="IPR010699">
    <property type="entry name" value="DUF1275"/>
</dbReference>
<gene>
    <name evidence="2" type="ORF">GCM10023235_68250</name>
</gene>
<protein>
    <submittedName>
        <fullName evidence="2">YoaK family protein</fullName>
    </submittedName>
</protein>
<feature type="transmembrane region" description="Helical" evidence="1">
    <location>
        <begin position="21"/>
        <end position="45"/>
    </location>
</feature>
<keyword evidence="1" id="KW-0812">Transmembrane</keyword>
<dbReference type="Proteomes" id="UP001501752">
    <property type="component" value="Unassembled WGS sequence"/>
</dbReference>
<dbReference type="RefSeq" id="WP_345700761.1">
    <property type="nucleotide sequence ID" value="NZ_BAABIS010000001.1"/>
</dbReference>
<name>A0ABP9EGA1_9ACTN</name>
<dbReference type="Pfam" id="PF06912">
    <property type="entry name" value="DUF1275"/>
    <property type="match status" value="1"/>
</dbReference>
<dbReference type="PANTHER" id="PTHR37314:SF4">
    <property type="entry name" value="UPF0700 TRANSMEMBRANE PROTEIN YOAK"/>
    <property type="match status" value="1"/>
</dbReference>
<evidence type="ECO:0000313" key="2">
    <source>
        <dbReference type="EMBL" id="GAA4878468.1"/>
    </source>
</evidence>
<feature type="transmembrane region" description="Helical" evidence="1">
    <location>
        <begin position="96"/>
        <end position="118"/>
    </location>
</feature>
<keyword evidence="1" id="KW-1133">Transmembrane helix</keyword>
<comment type="caution">
    <text evidence="2">The sequence shown here is derived from an EMBL/GenBank/DDBJ whole genome shotgun (WGS) entry which is preliminary data.</text>
</comment>
<feature type="transmembrane region" description="Helical" evidence="1">
    <location>
        <begin position="172"/>
        <end position="190"/>
    </location>
</feature>
<dbReference type="EMBL" id="BAABIS010000001">
    <property type="protein sequence ID" value="GAA4878468.1"/>
    <property type="molecule type" value="Genomic_DNA"/>
</dbReference>
<proteinExistence type="predicted"/>
<reference evidence="3" key="1">
    <citation type="journal article" date="2019" name="Int. J. Syst. Evol. Microbiol.">
        <title>The Global Catalogue of Microorganisms (GCM) 10K type strain sequencing project: providing services to taxonomists for standard genome sequencing and annotation.</title>
        <authorList>
            <consortium name="The Broad Institute Genomics Platform"/>
            <consortium name="The Broad Institute Genome Sequencing Center for Infectious Disease"/>
            <person name="Wu L."/>
            <person name="Ma J."/>
        </authorList>
    </citation>
    <scope>NUCLEOTIDE SEQUENCE [LARGE SCALE GENOMIC DNA]</scope>
    <source>
        <strain evidence="3">JCM 13006</strain>
    </source>
</reference>
<keyword evidence="3" id="KW-1185">Reference proteome</keyword>
<evidence type="ECO:0000313" key="3">
    <source>
        <dbReference type="Proteomes" id="UP001501752"/>
    </source>
</evidence>